<dbReference type="HOGENOM" id="CLU_3316723_0_0_6"/>
<accession>A0A0F6AZU6</accession>
<protein>
    <submittedName>
        <fullName evidence="1">Uncharacterized protein</fullName>
    </submittedName>
</protein>
<gene>
    <name evidence="1" type="ordered locus">STM14_1280</name>
</gene>
<evidence type="ECO:0000313" key="2">
    <source>
        <dbReference type="Proteomes" id="UP000002695"/>
    </source>
</evidence>
<dbReference type="EMBL" id="CP001363">
    <property type="protein sequence ID" value="ACY87770.1"/>
    <property type="molecule type" value="Genomic_DNA"/>
</dbReference>
<organism evidence="1 2">
    <name type="scientific">Salmonella typhimurium (strain 14028s / SGSC 2262)</name>
    <dbReference type="NCBI Taxonomy" id="588858"/>
    <lineage>
        <taxon>Bacteria</taxon>
        <taxon>Pseudomonadati</taxon>
        <taxon>Pseudomonadota</taxon>
        <taxon>Gammaproteobacteria</taxon>
        <taxon>Enterobacterales</taxon>
        <taxon>Enterobacteriaceae</taxon>
        <taxon>Salmonella</taxon>
    </lineage>
</organism>
<proteinExistence type="predicted"/>
<evidence type="ECO:0000313" key="1">
    <source>
        <dbReference type="EMBL" id="ACY87770.1"/>
    </source>
</evidence>
<dbReference type="KEGG" id="seo:STM14_1280"/>
<name>A0A0F6AZU6_SALT1</name>
<keyword evidence="2" id="KW-1185">Reference proteome</keyword>
<dbReference type="Proteomes" id="UP000002695">
    <property type="component" value="Chromosome"/>
</dbReference>
<sequence length="39" mass="4629">MPFCTLPERGKGVMFTRATVSCRKRWLFTIDLTHHLHQI</sequence>
<reference evidence="1 2" key="1">
    <citation type="journal article" date="2010" name="J. Bacteriol.">
        <title>Short-term signatures of evolutionary change in the Salmonella enterica serovar typhimurium 14028 genome.</title>
        <authorList>
            <person name="Jarvik T."/>
            <person name="Smillie C."/>
            <person name="Groisman E.A."/>
            <person name="Ochman H."/>
        </authorList>
    </citation>
    <scope>NUCLEOTIDE SEQUENCE [LARGE SCALE GENOMIC DNA]</scope>
    <source>
        <strain evidence="2">14028s / SGSC 2262</strain>
    </source>
</reference>
<dbReference type="AlphaFoldDB" id="A0A0F6AZU6"/>